<organism evidence="1 2">
    <name type="scientific">Candidatus Acutalibacter pullistercoris</name>
    <dbReference type="NCBI Taxonomy" id="2838418"/>
    <lineage>
        <taxon>Bacteria</taxon>
        <taxon>Bacillati</taxon>
        <taxon>Bacillota</taxon>
        <taxon>Clostridia</taxon>
        <taxon>Eubacteriales</taxon>
        <taxon>Acutalibacteraceae</taxon>
        <taxon>Acutalibacter</taxon>
    </lineage>
</organism>
<comment type="caution">
    <text evidence="1">The sequence shown here is derived from an EMBL/GenBank/DDBJ whole genome shotgun (WGS) entry which is preliminary data.</text>
</comment>
<dbReference type="Proteomes" id="UP000823915">
    <property type="component" value="Unassembled WGS sequence"/>
</dbReference>
<feature type="non-terminal residue" evidence="1">
    <location>
        <position position="1"/>
    </location>
</feature>
<proteinExistence type="predicted"/>
<reference evidence="1" key="2">
    <citation type="submission" date="2021-04" db="EMBL/GenBank/DDBJ databases">
        <authorList>
            <person name="Gilroy R."/>
        </authorList>
    </citation>
    <scope>NUCLEOTIDE SEQUENCE</scope>
    <source>
        <strain evidence="1">1282</strain>
    </source>
</reference>
<gene>
    <name evidence="1" type="ORF">H9838_04905</name>
</gene>
<protein>
    <submittedName>
        <fullName evidence="1">Uncharacterized protein</fullName>
    </submittedName>
</protein>
<name>A0A9D2C0Q4_9FIRM</name>
<dbReference type="AlphaFoldDB" id="A0A9D2C0Q4"/>
<evidence type="ECO:0000313" key="2">
    <source>
        <dbReference type="Proteomes" id="UP000823915"/>
    </source>
</evidence>
<evidence type="ECO:0000313" key="1">
    <source>
        <dbReference type="EMBL" id="HIY26499.1"/>
    </source>
</evidence>
<accession>A0A9D2C0Q4</accession>
<reference evidence="1" key="1">
    <citation type="journal article" date="2021" name="PeerJ">
        <title>Extensive microbial diversity within the chicken gut microbiome revealed by metagenomics and culture.</title>
        <authorList>
            <person name="Gilroy R."/>
            <person name="Ravi A."/>
            <person name="Getino M."/>
            <person name="Pursley I."/>
            <person name="Horton D.L."/>
            <person name="Alikhan N.F."/>
            <person name="Baker D."/>
            <person name="Gharbi K."/>
            <person name="Hall N."/>
            <person name="Watson M."/>
            <person name="Adriaenssens E.M."/>
            <person name="Foster-Nyarko E."/>
            <person name="Jarju S."/>
            <person name="Secka A."/>
            <person name="Antonio M."/>
            <person name="Oren A."/>
            <person name="Chaudhuri R.R."/>
            <person name="La Ragione R."/>
            <person name="Hildebrand F."/>
            <person name="Pallen M.J."/>
        </authorList>
    </citation>
    <scope>NUCLEOTIDE SEQUENCE</scope>
    <source>
        <strain evidence="1">1282</strain>
    </source>
</reference>
<dbReference type="EMBL" id="DXDU01000080">
    <property type="protein sequence ID" value="HIY26499.1"/>
    <property type="molecule type" value="Genomic_DNA"/>
</dbReference>
<sequence>GEGGLYRLARERLGPVPAAHLGDHPQADGAAAQAQGFTPFPVKNPHRQGAPYRVELPSPLLSAVYQGLADLALHGREGERSRAWEYGYVYGGLFGVGYCRFLHRLGEETGADRLLFLSRDGWVLRRLYCLLYPQERDRTRYAPWSRMAAAKVCAGGYRAQFFRIFLTHKADRGFSLGEIFRSMELEPLLPGLCQALGTGPDRELTHKNREAVASYLKGRWEEVLALYRPHRQGGARCYRELLSGCGKAVAVDVGWSGTGPLMLDWAVNRLWGLSCPLTGALAGAAGPKTQDWADSAPFFSTGKLRSYLFSPGQDRDLWQAQDPGAGHNLLWELLLAAPEGRVLGFGSEGPRRGPAPPHSQGIQEIHQGMEDFARDFLDLEGRLGKTFHISGRDAWAPMGAVCHRKNRGFQQGWEAWLDEDHAG</sequence>